<protein>
    <submittedName>
        <fullName evidence="1">Uncharacterized protein</fullName>
    </submittedName>
</protein>
<evidence type="ECO:0000313" key="2">
    <source>
        <dbReference type="Proteomes" id="UP000712600"/>
    </source>
</evidence>
<dbReference type="EMBL" id="QGKX02000996">
    <property type="protein sequence ID" value="KAF3555589.1"/>
    <property type="molecule type" value="Genomic_DNA"/>
</dbReference>
<name>A0A8S9QYR5_BRACR</name>
<reference evidence="1" key="1">
    <citation type="submission" date="2019-12" db="EMBL/GenBank/DDBJ databases">
        <title>Genome sequencing and annotation of Brassica cretica.</title>
        <authorList>
            <person name="Studholme D.J."/>
            <person name="Sarris P."/>
        </authorList>
    </citation>
    <scope>NUCLEOTIDE SEQUENCE</scope>
    <source>
        <strain evidence="1">PFS-109/04</strain>
        <tissue evidence="1">Leaf</tissue>
    </source>
</reference>
<accession>A0A8S9QYR5</accession>
<comment type="caution">
    <text evidence="1">The sequence shown here is derived from an EMBL/GenBank/DDBJ whole genome shotgun (WGS) entry which is preliminary data.</text>
</comment>
<proteinExistence type="predicted"/>
<dbReference type="AlphaFoldDB" id="A0A8S9QYR5"/>
<evidence type="ECO:0000313" key="1">
    <source>
        <dbReference type="EMBL" id="KAF3555589.1"/>
    </source>
</evidence>
<dbReference type="Proteomes" id="UP000712600">
    <property type="component" value="Unassembled WGS sequence"/>
</dbReference>
<sequence>MGKILKSKSSWPRTVVRKWLNLRSGAYEFHSDYPVKDNIVGHQVSSKATIVFLFVDNGNQNDGV</sequence>
<organism evidence="1 2">
    <name type="scientific">Brassica cretica</name>
    <name type="common">Mustard</name>
    <dbReference type="NCBI Taxonomy" id="69181"/>
    <lineage>
        <taxon>Eukaryota</taxon>
        <taxon>Viridiplantae</taxon>
        <taxon>Streptophyta</taxon>
        <taxon>Embryophyta</taxon>
        <taxon>Tracheophyta</taxon>
        <taxon>Spermatophyta</taxon>
        <taxon>Magnoliopsida</taxon>
        <taxon>eudicotyledons</taxon>
        <taxon>Gunneridae</taxon>
        <taxon>Pentapetalae</taxon>
        <taxon>rosids</taxon>
        <taxon>malvids</taxon>
        <taxon>Brassicales</taxon>
        <taxon>Brassicaceae</taxon>
        <taxon>Brassiceae</taxon>
        <taxon>Brassica</taxon>
    </lineage>
</organism>
<gene>
    <name evidence="1" type="ORF">F2Q69_00011072</name>
</gene>